<dbReference type="InterPro" id="IPR005828">
    <property type="entry name" value="MFS_sugar_transport-like"/>
</dbReference>
<feature type="transmembrane region" description="Helical" evidence="5">
    <location>
        <begin position="314"/>
        <end position="333"/>
    </location>
</feature>
<feature type="transmembrane region" description="Helical" evidence="5">
    <location>
        <begin position="45"/>
        <end position="70"/>
    </location>
</feature>
<dbReference type="GO" id="GO:0016020">
    <property type="term" value="C:membrane"/>
    <property type="evidence" value="ECO:0007669"/>
    <property type="project" value="UniProtKB-SubCell"/>
</dbReference>
<dbReference type="AlphaFoldDB" id="A0A921Z8R4"/>
<evidence type="ECO:0000313" key="7">
    <source>
        <dbReference type="EMBL" id="KAG6453462.1"/>
    </source>
</evidence>
<feature type="transmembrane region" description="Helical" evidence="5">
    <location>
        <begin position="251"/>
        <end position="270"/>
    </location>
</feature>
<comment type="caution">
    <text evidence="7">The sequence shown here is derived from an EMBL/GenBank/DDBJ whole genome shotgun (WGS) entry which is preliminary data.</text>
</comment>
<evidence type="ECO:0000256" key="5">
    <source>
        <dbReference type="SAM" id="Phobius"/>
    </source>
</evidence>
<name>A0A921Z8R4_MANSE</name>
<reference evidence="7" key="1">
    <citation type="journal article" date="2016" name="Insect Biochem. Mol. Biol.">
        <title>Multifaceted biological insights from a draft genome sequence of the tobacco hornworm moth, Manduca sexta.</title>
        <authorList>
            <person name="Kanost M.R."/>
            <person name="Arrese E.L."/>
            <person name="Cao X."/>
            <person name="Chen Y.R."/>
            <person name="Chellapilla S."/>
            <person name="Goldsmith M.R."/>
            <person name="Grosse-Wilde E."/>
            <person name="Heckel D.G."/>
            <person name="Herndon N."/>
            <person name="Jiang H."/>
            <person name="Papanicolaou A."/>
            <person name="Qu J."/>
            <person name="Soulages J.L."/>
            <person name="Vogel H."/>
            <person name="Walters J."/>
            <person name="Waterhouse R.M."/>
            <person name="Ahn S.J."/>
            <person name="Almeida F.C."/>
            <person name="An C."/>
            <person name="Aqrawi P."/>
            <person name="Bretschneider A."/>
            <person name="Bryant W.B."/>
            <person name="Bucks S."/>
            <person name="Chao H."/>
            <person name="Chevignon G."/>
            <person name="Christen J.M."/>
            <person name="Clarke D.F."/>
            <person name="Dittmer N.T."/>
            <person name="Ferguson L.C.F."/>
            <person name="Garavelou S."/>
            <person name="Gordon K.H.J."/>
            <person name="Gunaratna R.T."/>
            <person name="Han Y."/>
            <person name="Hauser F."/>
            <person name="He Y."/>
            <person name="Heidel-Fischer H."/>
            <person name="Hirsh A."/>
            <person name="Hu Y."/>
            <person name="Jiang H."/>
            <person name="Kalra D."/>
            <person name="Klinner C."/>
            <person name="Konig C."/>
            <person name="Kovar C."/>
            <person name="Kroll A.R."/>
            <person name="Kuwar S.S."/>
            <person name="Lee S.L."/>
            <person name="Lehman R."/>
            <person name="Li K."/>
            <person name="Li Z."/>
            <person name="Liang H."/>
            <person name="Lovelace S."/>
            <person name="Lu Z."/>
            <person name="Mansfield J.H."/>
            <person name="McCulloch K.J."/>
            <person name="Mathew T."/>
            <person name="Morton B."/>
            <person name="Muzny D.M."/>
            <person name="Neunemann D."/>
            <person name="Ongeri F."/>
            <person name="Pauchet Y."/>
            <person name="Pu L.L."/>
            <person name="Pyrousis I."/>
            <person name="Rao X.J."/>
            <person name="Redding A."/>
            <person name="Roesel C."/>
            <person name="Sanchez-Gracia A."/>
            <person name="Schaack S."/>
            <person name="Shukla A."/>
            <person name="Tetreau G."/>
            <person name="Wang Y."/>
            <person name="Xiong G.H."/>
            <person name="Traut W."/>
            <person name="Walsh T.K."/>
            <person name="Worley K.C."/>
            <person name="Wu D."/>
            <person name="Wu W."/>
            <person name="Wu Y.Q."/>
            <person name="Zhang X."/>
            <person name="Zou Z."/>
            <person name="Zucker H."/>
            <person name="Briscoe A.D."/>
            <person name="Burmester T."/>
            <person name="Clem R.J."/>
            <person name="Feyereisen R."/>
            <person name="Grimmelikhuijzen C.J.P."/>
            <person name="Hamodrakas S.J."/>
            <person name="Hansson B.S."/>
            <person name="Huguet E."/>
            <person name="Jermiin L.S."/>
            <person name="Lan Q."/>
            <person name="Lehman H.K."/>
            <person name="Lorenzen M."/>
            <person name="Merzendorfer H."/>
            <person name="Michalopoulos I."/>
            <person name="Morton D.B."/>
            <person name="Muthukrishnan S."/>
            <person name="Oakeshott J.G."/>
            <person name="Palmer W."/>
            <person name="Park Y."/>
            <person name="Passarelli A.L."/>
            <person name="Rozas J."/>
            <person name="Schwartz L.M."/>
            <person name="Smith W."/>
            <person name="Southgate A."/>
            <person name="Vilcinskas A."/>
            <person name="Vogt R."/>
            <person name="Wang P."/>
            <person name="Werren J."/>
            <person name="Yu X.Q."/>
            <person name="Zhou J.J."/>
            <person name="Brown S.J."/>
            <person name="Scherer S.E."/>
            <person name="Richards S."/>
            <person name="Blissard G.W."/>
        </authorList>
    </citation>
    <scope>NUCLEOTIDE SEQUENCE</scope>
</reference>
<dbReference type="InterPro" id="IPR020846">
    <property type="entry name" value="MFS_dom"/>
</dbReference>
<feature type="transmembrane region" description="Helical" evidence="5">
    <location>
        <begin position="222"/>
        <end position="244"/>
    </location>
</feature>
<accession>A0A921Z8R4</accession>
<feature type="transmembrane region" description="Helical" evidence="5">
    <location>
        <begin position="110"/>
        <end position="128"/>
    </location>
</feature>
<reference evidence="7" key="2">
    <citation type="submission" date="2020-12" db="EMBL/GenBank/DDBJ databases">
        <authorList>
            <person name="Kanost M."/>
        </authorList>
    </citation>
    <scope>NUCLEOTIDE SEQUENCE</scope>
</reference>
<comment type="subcellular location">
    <subcellularLocation>
        <location evidence="1">Membrane</location>
        <topology evidence="1">Multi-pass membrane protein</topology>
    </subcellularLocation>
</comment>
<dbReference type="GO" id="GO:0022857">
    <property type="term" value="F:transmembrane transporter activity"/>
    <property type="evidence" value="ECO:0007669"/>
    <property type="project" value="InterPro"/>
</dbReference>
<dbReference type="Proteomes" id="UP000791440">
    <property type="component" value="Unassembled WGS sequence"/>
</dbReference>
<feature type="transmembrane region" description="Helical" evidence="5">
    <location>
        <begin position="82"/>
        <end position="104"/>
    </location>
</feature>
<feature type="transmembrane region" description="Helical" evidence="5">
    <location>
        <begin position="282"/>
        <end position="302"/>
    </location>
</feature>
<evidence type="ECO:0000313" key="8">
    <source>
        <dbReference type="Proteomes" id="UP000791440"/>
    </source>
</evidence>
<evidence type="ECO:0000256" key="1">
    <source>
        <dbReference type="ARBA" id="ARBA00004141"/>
    </source>
</evidence>
<evidence type="ECO:0000256" key="3">
    <source>
        <dbReference type="ARBA" id="ARBA00022989"/>
    </source>
</evidence>
<feature type="domain" description="Major facilitator superfamily (MFS) profile" evidence="6">
    <location>
        <begin position="1"/>
        <end position="367"/>
    </location>
</feature>
<dbReference type="EMBL" id="JH668444">
    <property type="protein sequence ID" value="KAG6453462.1"/>
    <property type="molecule type" value="Genomic_DNA"/>
</dbReference>
<keyword evidence="8" id="KW-1185">Reference proteome</keyword>
<dbReference type="PANTHER" id="PTHR24064">
    <property type="entry name" value="SOLUTE CARRIER FAMILY 22 MEMBER"/>
    <property type="match status" value="1"/>
</dbReference>
<evidence type="ECO:0000259" key="6">
    <source>
        <dbReference type="PROSITE" id="PS50850"/>
    </source>
</evidence>
<sequence>MMWGIVIGGIIFGVLADKYGRKTPLMISVLIQGVASYVASFMPDYWSFLAVWFILALGSGGVGIISFVICMEVVSGKYRTTVPVLYQLPFGLGNAIMAGLAYWLRDWRKLEFTLATLSSLFIFYWFWIPESPRWLLATGQIEKAMVVLKEAAQQNGKCYTMRQLKQLMPKVKSQKRREPGFLAFFRSRNMRLKTFLLSINWFFTGLAFYTFSQYLGSIGGDIFVAVSWTGIISTLGAITCVFIVTKMGRKTTVGIYQLITAICFIMLLVVPKDSFANNWPRLLFAGIGFAGMAGSIPALYLFSGELFPTLGRNVGISGVTTFARIASMIAPAVVSLDNIIITDFPLILLAFTSFAQILLLLPLPETKDKPIPDTLEQAELF</sequence>
<dbReference type="EMBL" id="JH668444">
    <property type="protein sequence ID" value="KAG6453463.1"/>
    <property type="molecule type" value="Genomic_DNA"/>
</dbReference>
<feature type="transmembrane region" description="Helical" evidence="5">
    <location>
        <begin position="195"/>
        <end position="216"/>
    </location>
</feature>
<dbReference type="PROSITE" id="PS50850">
    <property type="entry name" value="MFS"/>
    <property type="match status" value="1"/>
</dbReference>
<keyword evidence="3 5" id="KW-1133">Transmembrane helix</keyword>
<organism evidence="7 8">
    <name type="scientific">Manduca sexta</name>
    <name type="common">Tobacco hawkmoth</name>
    <name type="synonym">Tobacco hornworm</name>
    <dbReference type="NCBI Taxonomy" id="7130"/>
    <lineage>
        <taxon>Eukaryota</taxon>
        <taxon>Metazoa</taxon>
        <taxon>Ecdysozoa</taxon>
        <taxon>Arthropoda</taxon>
        <taxon>Hexapoda</taxon>
        <taxon>Insecta</taxon>
        <taxon>Pterygota</taxon>
        <taxon>Neoptera</taxon>
        <taxon>Endopterygota</taxon>
        <taxon>Lepidoptera</taxon>
        <taxon>Glossata</taxon>
        <taxon>Ditrysia</taxon>
        <taxon>Bombycoidea</taxon>
        <taxon>Sphingidae</taxon>
        <taxon>Sphinginae</taxon>
        <taxon>Sphingini</taxon>
        <taxon>Manduca</taxon>
    </lineage>
</organism>
<gene>
    <name evidence="7" type="ORF">O3G_MSEX008148</name>
</gene>
<feature type="transmembrane region" description="Helical" evidence="5">
    <location>
        <begin position="339"/>
        <end position="361"/>
    </location>
</feature>
<keyword evidence="2 5" id="KW-0812">Transmembrane</keyword>
<evidence type="ECO:0000256" key="2">
    <source>
        <dbReference type="ARBA" id="ARBA00022692"/>
    </source>
</evidence>
<proteinExistence type="predicted"/>
<protein>
    <recommendedName>
        <fullName evidence="6">Major facilitator superfamily (MFS) profile domain-containing protein</fullName>
    </recommendedName>
</protein>
<dbReference type="Pfam" id="PF00083">
    <property type="entry name" value="Sugar_tr"/>
    <property type="match status" value="1"/>
</dbReference>
<keyword evidence="4 5" id="KW-0472">Membrane</keyword>
<evidence type="ECO:0000256" key="4">
    <source>
        <dbReference type="ARBA" id="ARBA00023136"/>
    </source>
</evidence>